<evidence type="ECO:0000313" key="2">
    <source>
        <dbReference type="Proteomes" id="UP000186657"/>
    </source>
</evidence>
<organism evidence="1 2">
    <name type="scientific">Moorena bouillonii PNG</name>
    <dbReference type="NCBI Taxonomy" id="568701"/>
    <lineage>
        <taxon>Bacteria</taxon>
        <taxon>Bacillati</taxon>
        <taxon>Cyanobacteriota</taxon>
        <taxon>Cyanophyceae</taxon>
        <taxon>Coleofasciculales</taxon>
        <taxon>Coleofasciculaceae</taxon>
        <taxon>Moorena</taxon>
    </lineage>
</organism>
<reference evidence="1 2" key="1">
    <citation type="submission" date="2016-10" db="EMBL/GenBank/DDBJ databases">
        <title>Comparative genomics uncovers the prolific and rare metabolic potential of the cyanobacterial genus Moorea.</title>
        <authorList>
            <person name="Leao T."/>
            <person name="Castelao G."/>
            <person name="Korobeynikov A."/>
            <person name="Monroe E.A."/>
            <person name="Podell S."/>
            <person name="Glukhov E."/>
            <person name="Allen E."/>
            <person name="Gerwick W.H."/>
            <person name="Gerwick L."/>
        </authorList>
    </citation>
    <scope>NUCLEOTIDE SEQUENCE [LARGE SCALE GENOMIC DNA]</scope>
    <source>
        <strain evidence="1 2">PNG5-198</strain>
    </source>
</reference>
<evidence type="ECO:0000313" key="1">
    <source>
        <dbReference type="EMBL" id="OLT58753.1"/>
    </source>
</evidence>
<dbReference type="AlphaFoldDB" id="A0A1U7MYH5"/>
<comment type="caution">
    <text evidence="1">The sequence shown here is derived from an EMBL/GenBank/DDBJ whole genome shotgun (WGS) entry which is preliminary data.</text>
</comment>
<gene>
    <name evidence="1" type="ORF">BJP37_06550</name>
</gene>
<accession>A0A1U7MYH5</accession>
<keyword evidence="2" id="KW-1185">Reference proteome</keyword>
<dbReference type="EMBL" id="MKZS01000001">
    <property type="protein sequence ID" value="OLT58753.1"/>
    <property type="molecule type" value="Genomic_DNA"/>
</dbReference>
<dbReference type="Proteomes" id="UP000186657">
    <property type="component" value="Unassembled WGS sequence"/>
</dbReference>
<name>A0A1U7MYH5_9CYAN</name>
<proteinExistence type="predicted"/>
<protein>
    <submittedName>
        <fullName evidence="1">Uncharacterized protein</fullName>
    </submittedName>
</protein>
<sequence length="131" mass="14847">MRLLKIAAEKSISIDEKNYWQDRILVPKAIRGCLADCSQAKIEEIELENEPLKRVFNKLRQLPEVQKKSPFQLESIGLSTEDISLLQQNGVIIAYGDKYYVSEIFRLGLRFSQNAGKPKVLGLATLARQGL</sequence>